<dbReference type="AlphaFoldDB" id="A0A142CTT3"/>
<reference evidence="3" key="1">
    <citation type="submission" date="2016-03" db="EMBL/GenBank/DDBJ databases">
        <authorList>
            <person name="Oger P.M."/>
        </authorList>
    </citation>
    <scope>NUCLEOTIDE SEQUENCE [LARGE SCALE GENOMIC DNA]</scope>
    <source>
        <strain evidence="3">OG-1</strain>
    </source>
</reference>
<evidence type="ECO:0000313" key="3">
    <source>
        <dbReference type="Proteomes" id="UP000073604"/>
    </source>
</evidence>
<gene>
    <name evidence="2" type="ORF">A0127_02890</name>
</gene>
<dbReference type="EMBL" id="CP014750">
    <property type="protein sequence ID" value="AMQ18185.1"/>
    <property type="molecule type" value="Genomic_DNA"/>
</dbReference>
<dbReference type="RefSeq" id="WP_062387743.1">
    <property type="nucleotide sequence ID" value="NZ_CP014750.1"/>
</dbReference>
<dbReference type="Proteomes" id="UP000073604">
    <property type="component" value="Chromosome"/>
</dbReference>
<proteinExistence type="predicted"/>
<dbReference type="GeneID" id="27139458"/>
<keyword evidence="3" id="KW-1185">Reference proteome</keyword>
<feature type="transmembrane region" description="Helical" evidence="1">
    <location>
        <begin position="47"/>
        <end position="68"/>
    </location>
</feature>
<dbReference type="KEGG" id="tpep:A0127_02890"/>
<dbReference type="OrthoDB" id="101388at2157"/>
<organism evidence="2 3">
    <name type="scientific">Thermococcus peptonophilus</name>
    <dbReference type="NCBI Taxonomy" id="53952"/>
    <lineage>
        <taxon>Archaea</taxon>
        <taxon>Methanobacteriati</taxon>
        <taxon>Methanobacteriota</taxon>
        <taxon>Thermococci</taxon>
        <taxon>Thermococcales</taxon>
        <taxon>Thermococcaceae</taxon>
        <taxon>Thermococcus</taxon>
    </lineage>
</organism>
<evidence type="ECO:0000313" key="2">
    <source>
        <dbReference type="EMBL" id="AMQ18185.1"/>
    </source>
</evidence>
<feature type="transmembrane region" description="Helical" evidence="1">
    <location>
        <begin position="89"/>
        <end position="116"/>
    </location>
</feature>
<keyword evidence="1" id="KW-0472">Membrane</keyword>
<sequence length="222" mass="24318">MELTWDQLREEVKYTAKQIGLNIIWIPWTTAVVYWMASWMSVSSGTIVGITSISLAIMFSLFFSGAVFREKLLGIHELLLSLPFPPTRLLLLKTTAGFVIETTGILLGSFVGLLLADYSGVHIPLTTVLSGLLISMPLLFTFTFFVILTTLLFQSVLFNAVKVAIGFIAFVVPVYVPKYFGSVLSLKLALVLSLAISLGISVPSLAILKSLGDRLAERMLLV</sequence>
<feature type="transmembrane region" description="Helical" evidence="1">
    <location>
        <begin position="21"/>
        <end position="41"/>
    </location>
</feature>
<keyword evidence="1" id="KW-1133">Transmembrane helix</keyword>
<protein>
    <submittedName>
        <fullName evidence="2">Uncharacterized protein</fullName>
    </submittedName>
</protein>
<keyword evidence="1" id="KW-0812">Transmembrane</keyword>
<feature type="transmembrane region" description="Helical" evidence="1">
    <location>
        <begin position="188"/>
        <end position="208"/>
    </location>
</feature>
<accession>A0A142CTT3</accession>
<feature type="transmembrane region" description="Helical" evidence="1">
    <location>
        <begin position="128"/>
        <end position="149"/>
    </location>
</feature>
<feature type="transmembrane region" description="Helical" evidence="1">
    <location>
        <begin position="156"/>
        <end position="176"/>
    </location>
</feature>
<name>A0A142CTT3_9EURY</name>
<evidence type="ECO:0000256" key="1">
    <source>
        <dbReference type="SAM" id="Phobius"/>
    </source>
</evidence>